<dbReference type="PROSITE" id="PS50007">
    <property type="entry name" value="PIPLC_X_DOMAIN"/>
    <property type="match status" value="1"/>
</dbReference>
<reference evidence="3 4" key="1">
    <citation type="submission" date="2019-12" db="EMBL/GenBank/DDBJ databases">
        <title>Genomic-based taxomic classification of the family Erythrobacteraceae.</title>
        <authorList>
            <person name="Xu L."/>
        </authorList>
    </citation>
    <scope>NUCLEOTIDE SEQUENCE [LARGE SCALE GENOMIC DNA]</scope>
    <source>
        <strain evidence="3 4">LMG 29518</strain>
    </source>
</reference>
<evidence type="ECO:0000313" key="4">
    <source>
        <dbReference type="Proteomes" id="UP000438476"/>
    </source>
</evidence>
<dbReference type="InterPro" id="IPR030395">
    <property type="entry name" value="GP_PDE_dom"/>
</dbReference>
<dbReference type="PROSITE" id="PS51704">
    <property type="entry name" value="GP_PDE"/>
    <property type="match status" value="1"/>
</dbReference>
<dbReference type="Pfam" id="PF03009">
    <property type="entry name" value="GDPD"/>
    <property type="match status" value="1"/>
</dbReference>
<dbReference type="PANTHER" id="PTHR46211:SF14">
    <property type="entry name" value="GLYCEROPHOSPHODIESTER PHOSPHODIESTERASE"/>
    <property type="match status" value="1"/>
</dbReference>
<name>A0A6I4T6H8_9SPHN</name>
<evidence type="ECO:0000259" key="2">
    <source>
        <dbReference type="PROSITE" id="PS51704"/>
    </source>
</evidence>
<dbReference type="AlphaFoldDB" id="A0A6I4T6H8"/>
<organism evidence="3 4">
    <name type="scientific">Altericroceibacterium endophyticum</name>
    <dbReference type="NCBI Taxonomy" id="1808508"/>
    <lineage>
        <taxon>Bacteria</taxon>
        <taxon>Pseudomonadati</taxon>
        <taxon>Pseudomonadota</taxon>
        <taxon>Alphaproteobacteria</taxon>
        <taxon>Sphingomonadales</taxon>
        <taxon>Erythrobacteraceae</taxon>
        <taxon>Altericroceibacterium</taxon>
    </lineage>
</organism>
<dbReference type="GO" id="GO:0008081">
    <property type="term" value="F:phosphoric diester hydrolase activity"/>
    <property type="evidence" value="ECO:0007669"/>
    <property type="project" value="InterPro"/>
</dbReference>
<feature type="signal peptide" evidence="1">
    <location>
        <begin position="1"/>
        <end position="27"/>
    </location>
</feature>
<dbReference type="EMBL" id="WTYT01000002">
    <property type="protein sequence ID" value="MXO65405.1"/>
    <property type="molecule type" value="Genomic_DNA"/>
</dbReference>
<evidence type="ECO:0000256" key="1">
    <source>
        <dbReference type="SAM" id="SignalP"/>
    </source>
</evidence>
<feature type="chain" id="PRO_5026311925" description="GP-PDE domain-containing protein" evidence="1">
    <location>
        <begin position="28"/>
        <end position="335"/>
    </location>
</feature>
<keyword evidence="4" id="KW-1185">Reference proteome</keyword>
<feature type="domain" description="GP-PDE" evidence="2">
    <location>
        <begin position="40"/>
        <end position="333"/>
    </location>
</feature>
<dbReference type="RefSeq" id="WP_160735801.1">
    <property type="nucleotide sequence ID" value="NZ_WTYT01000002.1"/>
</dbReference>
<dbReference type="InterPro" id="IPR017946">
    <property type="entry name" value="PLC-like_Pdiesterase_TIM-brl"/>
</dbReference>
<dbReference type="SUPFAM" id="SSF51695">
    <property type="entry name" value="PLC-like phosphodiesterases"/>
    <property type="match status" value="1"/>
</dbReference>
<comment type="caution">
    <text evidence="3">The sequence shown here is derived from an EMBL/GenBank/DDBJ whole genome shotgun (WGS) entry which is preliminary data.</text>
</comment>
<sequence>MTMMIRPVLAGLLAASTLIAAPSAVTAQEAFPSHARDGRPLIIAHRGGAQLQPENTLIAFQNALDLGADGVETDVLLTKDGQLVLNHDFTLDADLARGPDQQWNAPQTPIRAMTLAEIRRYDVGRPDPASDYAAQHPDLEAHDDVPVPLLGELLALMAQHDDDSELWLEIKSAPIMGAASSDPQVMAQAVAQALAEADFASRTKVLSFDWNVLRALHAIAPDLRLVYLSYDIERAARLHPESFPVPADTIMQAMTGRESFQEGGIVPTIAAEGAFGWDAAYADFTPQDITAAREAGLEVGAWTVDDPGTARLLYNIGVDAITTDRPDLMVAEFAD</sequence>
<dbReference type="PANTHER" id="PTHR46211">
    <property type="entry name" value="GLYCEROPHOSPHORYL DIESTER PHOSPHODIESTERASE"/>
    <property type="match status" value="1"/>
</dbReference>
<dbReference type="Proteomes" id="UP000438476">
    <property type="component" value="Unassembled WGS sequence"/>
</dbReference>
<protein>
    <recommendedName>
        <fullName evidence="2">GP-PDE domain-containing protein</fullName>
    </recommendedName>
</protein>
<dbReference type="Gene3D" id="3.20.20.190">
    <property type="entry name" value="Phosphatidylinositol (PI) phosphodiesterase"/>
    <property type="match status" value="1"/>
</dbReference>
<accession>A0A6I4T6H8</accession>
<dbReference type="OrthoDB" id="9795622at2"/>
<dbReference type="GO" id="GO:0006629">
    <property type="term" value="P:lipid metabolic process"/>
    <property type="evidence" value="ECO:0007669"/>
    <property type="project" value="InterPro"/>
</dbReference>
<gene>
    <name evidence="3" type="ORF">GRI91_06535</name>
</gene>
<proteinExistence type="predicted"/>
<evidence type="ECO:0000313" key="3">
    <source>
        <dbReference type="EMBL" id="MXO65405.1"/>
    </source>
</evidence>
<keyword evidence="1" id="KW-0732">Signal</keyword>